<proteinExistence type="predicted"/>
<protein>
    <submittedName>
        <fullName evidence="1">Uncharacterized protein</fullName>
    </submittedName>
</protein>
<reference evidence="1" key="1">
    <citation type="journal article" date="2022" name="Virus Res.">
        <title>Genome analysis of Psilogramma increta granulovirus and its intrapopulation diversity.</title>
        <authorList>
            <person name="Zhang H."/>
            <person name="Li L."/>
            <person name="Chen B."/>
            <person name="Zuo Y."/>
            <person name="Wu W."/>
            <person name="Yuan M."/>
            <person name="Yang K."/>
        </authorList>
    </citation>
    <scope>NUCLEOTIDE SEQUENCE</scope>
    <source>
        <strain evidence="1">GZ</strain>
    </source>
</reference>
<accession>A0A977TP76</accession>
<evidence type="ECO:0000313" key="1">
    <source>
        <dbReference type="EMBL" id="UXX41925.1"/>
    </source>
</evidence>
<evidence type="ECO:0000313" key="2">
    <source>
        <dbReference type="Proteomes" id="UP001265762"/>
    </source>
</evidence>
<organism evidence="1 2">
    <name type="scientific">Psilogramma increta granulovirus</name>
    <dbReference type="NCBI Taxonomy" id="2953508"/>
    <lineage>
        <taxon>Viruses</taxon>
        <taxon>Viruses incertae sedis</taxon>
        <taxon>Naldaviricetes</taxon>
        <taxon>Lefavirales</taxon>
        <taxon>Baculoviridae</taxon>
        <taxon>Betabaculovirus</taxon>
        <taxon>Betabaculovirus psincretae</taxon>
    </lineage>
</organism>
<dbReference type="Proteomes" id="UP001265762">
    <property type="component" value="Segment"/>
</dbReference>
<name>A0A977TP76_9BBAC</name>
<keyword evidence="2" id="KW-1185">Reference proteome</keyword>
<dbReference type="EMBL" id="ON803509">
    <property type="protein sequence ID" value="UXX41925.1"/>
    <property type="molecule type" value="Genomic_DNA"/>
</dbReference>
<sequence>MSIDIDRLKYMKFINNVDVSMNDQFDYVGKEGSMYVYKNKTTENLTYFTTPLVNLSSIEPDNYIVYY</sequence>